<dbReference type="InterPro" id="IPR006598">
    <property type="entry name" value="CAP10"/>
</dbReference>
<dbReference type="EMBL" id="KN837180">
    <property type="protein sequence ID" value="KIJ36256.1"/>
    <property type="molecule type" value="Genomic_DNA"/>
</dbReference>
<dbReference type="InterPro" id="IPR051091">
    <property type="entry name" value="O-Glucosyltr/Glycosyltrsf_90"/>
</dbReference>
<dbReference type="Proteomes" id="UP000054279">
    <property type="component" value="Unassembled WGS sequence"/>
</dbReference>
<name>A0A0C9VFR7_SPHS4</name>
<reference evidence="4 5" key="1">
    <citation type="submission" date="2014-06" db="EMBL/GenBank/DDBJ databases">
        <title>Evolutionary Origins and Diversification of the Mycorrhizal Mutualists.</title>
        <authorList>
            <consortium name="DOE Joint Genome Institute"/>
            <consortium name="Mycorrhizal Genomics Consortium"/>
            <person name="Kohler A."/>
            <person name="Kuo A."/>
            <person name="Nagy L.G."/>
            <person name="Floudas D."/>
            <person name="Copeland A."/>
            <person name="Barry K.W."/>
            <person name="Cichocki N."/>
            <person name="Veneault-Fourrey C."/>
            <person name="LaButti K."/>
            <person name="Lindquist E.A."/>
            <person name="Lipzen A."/>
            <person name="Lundell T."/>
            <person name="Morin E."/>
            <person name="Murat C."/>
            <person name="Riley R."/>
            <person name="Ohm R."/>
            <person name="Sun H."/>
            <person name="Tunlid A."/>
            <person name="Henrissat B."/>
            <person name="Grigoriev I.V."/>
            <person name="Hibbett D.S."/>
            <person name="Martin F."/>
        </authorList>
    </citation>
    <scope>NUCLEOTIDE SEQUENCE [LARGE SCALE GENOMIC DNA]</scope>
    <source>
        <strain evidence="4 5">SS14</strain>
    </source>
</reference>
<dbReference type="PANTHER" id="PTHR12203:SF118">
    <property type="entry name" value="BETA-1,2-XYLOSYLTRANSFERASE 1"/>
    <property type="match status" value="1"/>
</dbReference>
<sequence length="652" mass="75015">MRFPPPRILSKVLTWSVAACVVLTILLWPREHSLADYLPDKNSTPEPAHEERPIAPIPAKPKFTGAQHVFRPDGLLAVNPKGKHPIYELIKRSEDLWKRKVDRQSKTLKDAVKEYRRRYKRAPPKHFDVWLDYADFHKVQLIDEYDSIHKRLQPFWGVAPKLLQEAQRNWESHPDTFTIGKSADSDSVELLNDTMNGNPSGMQRVLDQLNILEDVGEWLPAFRATYTMHDGPAQFISWTLREAAERAAELGEYIDVRKVAESDATVGWAAACPPTSPIHNFKFPPPGALNDPNYPSPYNPHSPLADPSGKDQTSAAQKTFIYNHRLAMSPCYHPTHLIYNGFLSQYHYPHQFGPSPAHHLSPTFAICVSPLNTDLLAVAPEQFTPVIKNDIVWGDKWDERLLWRGSNTGHLFEDGLDWNSSQRVRLVELGTRRGGEVRVLLPKGENKPVGHGETVKRATINAAYLDVAFAGKPIQCKKEVCERLEHIFEWRKFQEWGDSWGYKFIADVDGNGWSARFKRLITSNSLIFKSTLFPEWYSERIMPWVHYVPVQMDYSDLYDILAFFRGDISVKAGEGEAYDGGLNDRLAEKIAKQGTDWSERFWRKEDMTAYMFRLYLEYARVMSTDRDAMSFHEDVDDWDENEGRPLIHAWRK</sequence>
<feature type="transmembrane region" description="Helical" evidence="2">
    <location>
        <begin position="12"/>
        <end position="29"/>
    </location>
</feature>
<dbReference type="Pfam" id="PF05686">
    <property type="entry name" value="Glyco_transf_90"/>
    <property type="match status" value="1"/>
</dbReference>
<dbReference type="HOGENOM" id="CLU_005027_3_2_1"/>
<accession>A0A0C9VFR7</accession>
<dbReference type="SMART" id="SM00672">
    <property type="entry name" value="CAP10"/>
    <property type="match status" value="1"/>
</dbReference>
<keyword evidence="5" id="KW-1185">Reference proteome</keyword>
<protein>
    <submittedName>
        <fullName evidence="4">Glycosyltransferase family 90 protein</fullName>
    </submittedName>
</protein>
<evidence type="ECO:0000256" key="1">
    <source>
        <dbReference type="SAM" id="MobiDB-lite"/>
    </source>
</evidence>
<feature type="region of interest" description="Disordered" evidence="1">
    <location>
        <begin position="284"/>
        <end position="311"/>
    </location>
</feature>
<evidence type="ECO:0000259" key="3">
    <source>
        <dbReference type="SMART" id="SM00672"/>
    </source>
</evidence>
<evidence type="ECO:0000313" key="4">
    <source>
        <dbReference type="EMBL" id="KIJ36256.1"/>
    </source>
</evidence>
<keyword evidence="2" id="KW-0472">Membrane</keyword>
<proteinExistence type="predicted"/>
<dbReference type="PANTHER" id="PTHR12203">
    <property type="entry name" value="KDEL LYS-ASP-GLU-LEU CONTAINING - RELATED"/>
    <property type="match status" value="1"/>
</dbReference>
<feature type="domain" description="Glycosyl transferase CAP10" evidence="3">
    <location>
        <begin position="328"/>
        <end position="625"/>
    </location>
</feature>
<dbReference type="GO" id="GO:0016740">
    <property type="term" value="F:transferase activity"/>
    <property type="evidence" value="ECO:0007669"/>
    <property type="project" value="UniProtKB-KW"/>
</dbReference>
<evidence type="ECO:0000313" key="5">
    <source>
        <dbReference type="Proteomes" id="UP000054279"/>
    </source>
</evidence>
<keyword evidence="2" id="KW-1133">Transmembrane helix</keyword>
<dbReference type="AlphaFoldDB" id="A0A0C9VFR7"/>
<evidence type="ECO:0000256" key="2">
    <source>
        <dbReference type="SAM" id="Phobius"/>
    </source>
</evidence>
<keyword evidence="4" id="KW-0808">Transferase</keyword>
<keyword evidence="2" id="KW-0812">Transmembrane</keyword>
<gene>
    <name evidence="4" type="ORF">M422DRAFT_34370</name>
</gene>
<dbReference type="OrthoDB" id="541052at2759"/>
<organism evidence="4 5">
    <name type="scientific">Sphaerobolus stellatus (strain SS14)</name>
    <dbReference type="NCBI Taxonomy" id="990650"/>
    <lineage>
        <taxon>Eukaryota</taxon>
        <taxon>Fungi</taxon>
        <taxon>Dikarya</taxon>
        <taxon>Basidiomycota</taxon>
        <taxon>Agaricomycotina</taxon>
        <taxon>Agaricomycetes</taxon>
        <taxon>Phallomycetidae</taxon>
        <taxon>Geastrales</taxon>
        <taxon>Sphaerobolaceae</taxon>
        <taxon>Sphaerobolus</taxon>
    </lineage>
</organism>